<reference evidence="5" key="1">
    <citation type="journal article" date="2017" name="Appl. Environ. Microbiol.">
        <title>Molecular characterization of an Endozoicomonas-like organism causing infection in king scallop Pecten maximus L.</title>
        <authorList>
            <person name="Cano I."/>
            <person name="van Aerle R."/>
            <person name="Ross S."/>
            <person name="Verner-Jeffreys D.W."/>
            <person name="Paley R.K."/>
            <person name="Rimmer G."/>
            <person name="Ryder D."/>
            <person name="Hooper P."/>
            <person name="Stone D."/>
            <person name="Feist S.W."/>
        </authorList>
    </citation>
    <scope>NUCLEOTIDE SEQUENCE</scope>
</reference>
<dbReference type="GO" id="GO:0009396">
    <property type="term" value="P:folic acid-containing compound biosynthetic process"/>
    <property type="evidence" value="ECO:0007669"/>
    <property type="project" value="InterPro"/>
</dbReference>
<dbReference type="NCBIfam" id="TIGR00553">
    <property type="entry name" value="pabB"/>
    <property type="match status" value="1"/>
</dbReference>
<dbReference type="InterPro" id="IPR006805">
    <property type="entry name" value="Anth_synth_I_N"/>
</dbReference>
<dbReference type="EMBL" id="NSIT01000243">
    <property type="protein sequence ID" value="PJE78175.1"/>
    <property type="molecule type" value="Genomic_DNA"/>
</dbReference>
<name>A0A2H9T4M0_9ZZZZ</name>
<keyword evidence="5" id="KW-0032">Aminotransferase</keyword>
<dbReference type="Pfam" id="PF00425">
    <property type="entry name" value="Chorismate_bind"/>
    <property type="match status" value="1"/>
</dbReference>
<keyword evidence="2 5" id="KW-0808">Transferase</keyword>
<organism evidence="5">
    <name type="scientific">invertebrate metagenome</name>
    <dbReference type="NCBI Taxonomy" id="1711999"/>
    <lineage>
        <taxon>unclassified sequences</taxon>
        <taxon>metagenomes</taxon>
        <taxon>organismal metagenomes</taxon>
    </lineage>
</organism>
<dbReference type="PANTHER" id="PTHR11236:SF50">
    <property type="entry name" value="AMINODEOXYCHORISMATE SYNTHASE COMPONENT 1"/>
    <property type="match status" value="1"/>
</dbReference>
<evidence type="ECO:0000259" key="4">
    <source>
        <dbReference type="Pfam" id="PF04715"/>
    </source>
</evidence>
<dbReference type="AlphaFoldDB" id="A0A2H9T4M0"/>
<dbReference type="PRINTS" id="PR00095">
    <property type="entry name" value="ANTSNTHASEI"/>
</dbReference>
<dbReference type="PANTHER" id="PTHR11236">
    <property type="entry name" value="AMINOBENZOATE/ANTHRANILATE SYNTHASE"/>
    <property type="match status" value="1"/>
</dbReference>
<protein>
    <recommendedName>
        <fullName evidence="1">aminodeoxychorismate synthase</fullName>
        <ecNumber evidence="1">2.6.1.85</ecNumber>
    </recommendedName>
</protein>
<evidence type="ECO:0000256" key="2">
    <source>
        <dbReference type="ARBA" id="ARBA00022679"/>
    </source>
</evidence>
<accession>A0A2H9T4M0</accession>
<proteinExistence type="predicted"/>
<dbReference type="InterPro" id="IPR005801">
    <property type="entry name" value="ADC_synthase"/>
</dbReference>
<evidence type="ECO:0000256" key="1">
    <source>
        <dbReference type="ARBA" id="ARBA00013139"/>
    </source>
</evidence>
<evidence type="ECO:0000259" key="3">
    <source>
        <dbReference type="Pfam" id="PF00425"/>
    </source>
</evidence>
<dbReference type="InterPro" id="IPR015890">
    <property type="entry name" value="Chorismate_C"/>
</dbReference>
<dbReference type="GO" id="GO:0046820">
    <property type="term" value="F:4-amino-4-deoxychorismate synthase activity"/>
    <property type="evidence" value="ECO:0007669"/>
    <property type="project" value="UniProtKB-EC"/>
</dbReference>
<dbReference type="InterPro" id="IPR005802">
    <property type="entry name" value="ADC_synth_comp_1"/>
</dbReference>
<dbReference type="InterPro" id="IPR019999">
    <property type="entry name" value="Anth_synth_I-like"/>
</dbReference>
<dbReference type="Pfam" id="PF04715">
    <property type="entry name" value="Anth_synt_I_N"/>
    <property type="match status" value="1"/>
</dbReference>
<feature type="domain" description="Chorismate-utilising enzyme C-terminal" evidence="3">
    <location>
        <begin position="200"/>
        <end position="453"/>
    </location>
</feature>
<dbReference type="Gene3D" id="3.60.120.10">
    <property type="entry name" value="Anthranilate synthase"/>
    <property type="match status" value="1"/>
</dbReference>
<dbReference type="EC" id="2.6.1.85" evidence="1"/>
<dbReference type="GO" id="GO:0000162">
    <property type="term" value="P:L-tryptophan biosynthetic process"/>
    <property type="evidence" value="ECO:0007669"/>
    <property type="project" value="TreeGrafter"/>
</dbReference>
<dbReference type="SUPFAM" id="SSF56322">
    <property type="entry name" value="ADC synthase"/>
    <property type="match status" value="1"/>
</dbReference>
<gene>
    <name evidence="5" type="primary">pabB</name>
    <name evidence="5" type="ORF">CI610_02895</name>
</gene>
<comment type="caution">
    <text evidence="5">The sequence shown here is derived from an EMBL/GenBank/DDBJ whole genome shotgun (WGS) entry which is preliminary data.</text>
</comment>
<sequence>MENFYRRELPYHENPVDYFERIRNRHFACLLDSCHDQSTTEENNDRFDIMTSDPVLTVTVTSEGKTCIHDQNTEISRIENRDANVFETLSRLSSDIIITPYDDLPFSCGFLGFWGYELGEFLEKGQVPHRNVDSPLMCAGLFLWSLVIDHKEQKTWVVMHPSMDKKLGNLLFSRLTTELFERSQSRFFLNRPFKKTQPPESYNHAFAKIQRYIEAGDCYEVNLTQEFTAGYTGDCWKIYKHLRIKSPAPYAAFLSTPSMEILSLSPEQFVRMNNERQVETRPIKGTIPRGNTPEQDRAYANILMNSKKDQAENVMIVDLLRNDLGQVCEPGSIKVPELFALKSYSNVHHLVSTITGTLSSSHSNFDLMRRCFPGGSITGAPKIRAMQIIRELEPVARNAYCGSIGYFNNNQAMDTNIAIRSIVAYNKTLHCWGGGAITSGSQCENEYKESVTKISNLIDALHNSKYLPLDGIKKATLA</sequence>
<feature type="domain" description="Anthranilate synthase component I N-terminal" evidence="4">
    <location>
        <begin position="13"/>
        <end position="157"/>
    </location>
</feature>
<evidence type="ECO:0000313" key="5">
    <source>
        <dbReference type="EMBL" id="PJE78175.1"/>
    </source>
</evidence>